<feature type="region of interest" description="Disordered" evidence="2">
    <location>
        <begin position="22"/>
        <end position="44"/>
    </location>
</feature>
<name>A0A1G9RQI6_9PROT</name>
<dbReference type="Proteomes" id="UP000199759">
    <property type="component" value="Unassembled WGS sequence"/>
</dbReference>
<feature type="domain" description="YMGG-like Gly-zipper" evidence="4">
    <location>
        <begin position="46"/>
        <end position="88"/>
    </location>
</feature>
<protein>
    <submittedName>
        <fullName evidence="5">Glycine zipper 2TM domain-containing protein</fullName>
    </submittedName>
</protein>
<organism evidence="5 6">
    <name type="scientific">Maricaulis salignorans</name>
    <dbReference type="NCBI Taxonomy" id="144026"/>
    <lineage>
        <taxon>Bacteria</taxon>
        <taxon>Pseudomonadati</taxon>
        <taxon>Pseudomonadota</taxon>
        <taxon>Alphaproteobacteria</taxon>
        <taxon>Maricaulales</taxon>
        <taxon>Maricaulaceae</taxon>
        <taxon>Maricaulis</taxon>
    </lineage>
</organism>
<dbReference type="RefSeq" id="WP_091769336.1">
    <property type="nucleotide sequence ID" value="NZ_FNHG01000007.1"/>
</dbReference>
<evidence type="ECO:0000256" key="3">
    <source>
        <dbReference type="SAM" id="SignalP"/>
    </source>
</evidence>
<reference evidence="5 6" key="1">
    <citation type="submission" date="2016-10" db="EMBL/GenBank/DDBJ databases">
        <authorList>
            <person name="de Groot N.N."/>
        </authorList>
    </citation>
    <scope>NUCLEOTIDE SEQUENCE [LARGE SCALE GENOMIC DNA]</scope>
    <source>
        <strain evidence="5 6">DSM 16077</strain>
    </source>
</reference>
<dbReference type="EMBL" id="FNHG01000007">
    <property type="protein sequence ID" value="SDM25217.1"/>
    <property type="molecule type" value="Genomic_DNA"/>
</dbReference>
<keyword evidence="6" id="KW-1185">Reference proteome</keyword>
<feature type="coiled-coil region" evidence="1">
    <location>
        <begin position="109"/>
        <end position="143"/>
    </location>
</feature>
<dbReference type="STRING" id="144026.SAMN04488568_107106"/>
<evidence type="ECO:0000256" key="1">
    <source>
        <dbReference type="SAM" id="Coils"/>
    </source>
</evidence>
<proteinExistence type="predicted"/>
<accession>A0A1G9RQI6</accession>
<feature type="signal peptide" evidence="3">
    <location>
        <begin position="1"/>
        <end position="22"/>
    </location>
</feature>
<keyword evidence="3" id="KW-0732">Signal</keyword>
<gene>
    <name evidence="5" type="ORF">SAMN04488568_107106</name>
</gene>
<keyword evidence="1" id="KW-0175">Coiled coil</keyword>
<evidence type="ECO:0000259" key="4">
    <source>
        <dbReference type="Pfam" id="PF13441"/>
    </source>
</evidence>
<dbReference type="Pfam" id="PF13441">
    <property type="entry name" value="Gly-zipper_YMGG"/>
    <property type="match status" value="1"/>
</dbReference>
<evidence type="ECO:0000313" key="6">
    <source>
        <dbReference type="Proteomes" id="UP000199759"/>
    </source>
</evidence>
<evidence type="ECO:0000256" key="2">
    <source>
        <dbReference type="SAM" id="MobiDB-lite"/>
    </source>
</evidence>
<sequence>MKRSFLLCCCVVAVAVSGPAEGLQKQPANENQDPGNCLETEQGRRNAAQGALVGGLFGALLGDQVDSNNDNRTTLGAIVGATMGGAIGCETGERQAEFESSETQYNSYIGQLEIEANQLELETAELEQDQRRLNYEIEVAERERASRSSRYFEAVRAIDARRSEARDRMRIVDGNLQSVRNQIRERSRANAPRAELALLRRHERALSNARNILAELANAPRV</sequence>
<dbReference type="AlphaFoldDB" id="A0A1G9RQI6"/>
<evidence type="ECO:0000313" key="5">
    <source>
        <dbReference type="EMBL" id="SDM25217.1"/>
    </source>
</evidence>
<dbReference type="InterPro" id="IPR027367">
    <property type="entry name" value="Gly-zipper_YMGG"/>
</dbReference>
<feature type="chain" id="PRO_5011781821" evidence="3">
    <location>
        <begin position="23"/>
        <end position="222"/>
    </location>
</feature>